<dbReference type="GeneTree" id="ENSGT00510000049326"/>
<name>A0A8C9RBC3_SCLFO</name>
<evidence type="ECO:0000256" key="4">
    <source>
        <dbReference type="ARBA" id="ARBA00022933"/>
    </source>
</evidence>
<dbReference type="PANTHER" id="PTHR10105">
    <property type="entry name" value="SELENOPROTEIN P"/>
    <property type="match status" value="1"/>
</dbReference>
<dbReference type="InterPro" id="IPR007671">
    <property type="entry name" value="Selenoprotein-P_N"/>
</dbReference>
<dbReference type="GO" id="GO:0005576">
    <property type="term" value="C:extracellular region"/>
    <property type="evidence" value="ECO:0007669"/>
    <property type="project" value="UniProtKB-SubCell"/>
</dbReference>
<accession>A0A8C9RBC3</accession>
<keyword evidence="4" id="KW-0712">Selenocysteine</keyword>
<feature type="region of interest" description="Disordered" evidence="6">
    <location>
        <begin position="114"/>
        <end position="161"/>
    </location>
</feature>
<reference evidence="8 9" key="1">
    <citation type="submission" date="2019-04" db="EMBL/GenBank/DDBJ databases">
        <authorList>
            <consortium name="Wellcome Sanger Institute Data Sharing"/>
        </authorList>
    </citation>
    <scope>NUCLEOTIDE SEQUENCE [LARGE SCALE GENOMIC DNA]</scope>
</reference>
<dbReference type="GO" id="GO:0008430">
    <property type="term" value="F:selenium binding"/>
    <property type="evidence" value="ECO:0007669"/>
    <property type="project" value="InterPro"/>
</dbReference>
<dbReference type="Ensembl" id="ENSSFOT00015010512.2">
    <property type="protein sequence ID" value="ENSSFOP00015010371.1"/>
    <property type="gene ID" value="ENSSFOG00015006730.2"/>
</dbReference>
<organism evidence="8 9">
    <name type="scientific">Scleropages formosus</name>
    <name type="common">Asian bonytongue</name>
    <name type="synonym">Osteoglossum formosum</name>
    <dbReference type="NCBI Taxonomy" id="113540"/>
    <lineage>
        <taxon>Eukaryota</taxon>
        <taxon>Metazoa</taxon>
        <taxon>Chordata</taxon>
        <taxon>Craniata</taxon>
        <taxon>Vertebrata</taxon>
        <taxon>Euteleostomi</taxon>
        <taxon>Actinopterygii</taxon>
        <taxon>Neopterygii</taxon>
        <taxon>Teleostei</taxon>
        <taxon>Osteoglossocephala</taxon>
        <taxon>Osteoglossomorpha</taxon>
        <taxon>Osteoglossiformes</taxon>
        <taxon>Osteoglossidae</taxon>
        <taxon>Scleropages</taxon>
    </lineage>
</organism>
<dbReference type="InterPro" id="IPR037941">
    <property type="entry name" value="SeP"/>
</dbReference>
<keyword evidence="5" id="KW-0325">Glycoprotein</keyword>
<dbReference type="OrthoDB" id="6134775at2759"/>
<reference evidence="8" key="2">
    <citation type="submission" date="2025-08" db="UniProtKB">
        <authorList>
            <consortium name="Ensembl"/>
        </authorList>
    </citation>
    <scope>IDENTIFICATION</scope>
</reference>
<dbReference type="PANTHER" id="PTHR10105:SF3">
    <property type="entry name" value="SELENOPROTEIN P"/>
    <property type="match status" value="1"/>
</dbReference>
<reference evidence="8" key="3">
    <citation type="submission" date="2025-09" db="UniProtKB">
        <authorList>
            <consortium name="Ensembl"/>
        </authorList>
    </citation>
    <scope>IDENTIFICATION</scope>
</reference>
<evidence type="ECO:0000256" key="3">
    <source>
        <dbReference type="ARBA" id="ARBA00022729"/>
    </source>
</evidence>
<feature type="compositionally biased region" description="Basic residues" evidence="6">
    <location>
        <begin position="130"/>
        <end position="145"/>
    </location>
</feature>
<evidence type="ECO:0000313" key="8">
    <source>
        <dbReference type="Ensembl" id="ENSSFOP00015010371.1"/>
    </source>
</evidence>
<gene>
    <name evidence="8" type="primary">selenop</name>
</gene>
<keyword evidence="9" id="KW-1185">Reference proteome</keyword>
<dbReference type="AlphaFoldDB" id="A0A8C9RBC3"/>
<dbReference type="Pfam" id="PF04592">
    <property type="entry name" value="SelP_N"/>
    <property type="match status" value="1"/>
</dbReference>
<protein>
    <recommendedName>
        <fullName evidence="7">Selenoprotein P N-terminal domain-containing protein</fullName>
    </recommendedName>
</protein>
<evidence type="ECO:0000256" key="2">
    <source>
        <dbReference type="ARBA" id="ARBA00022525"/>
    </source>
</evidence>
<dbReference type="Proteomes" id="UP000694397">
    <property type="component" value="Chromosome 17"/>
</dbReference>
<evidence type="ECO:0000313" key="9">
    <source>
        <dbReference type="Proteomes" id="UP000694397"/>
    </source>
</evidence>
<evidence type="ECO:0000256" key="6">
    <source>
        <dbReference type="SAM" id="MobiDB-lite"/>
    </source>
</evidence>
<sequence>MVVNSQELVARLFHHHLRQKMSENITLYVQDPKQDDIWQILSGDKDDFLVYDRCGLLTYQISMPFSKLSMPYVENAIRKTYCKNICANCLLEVIEKTEEIVVSEVDHSRLPSHHHVHSHAHGHNRDHFHGHSHHHSHGHNQHHHVQHESLEQHNHRHQHDHTDNIAQEGAINLPPQLILHGQQEVLDHPIHPRRDP</sequence>
<evidence type="ECO:0000256" key="1">
    <source>
        <dbReference type="ARBA" id="ARBA00004613"/>
    </source>
</evidence>
<proteinExistence type="predicted"/>
<evidence type="ECO:0000256" key="5">
    <source>
        <dbReference type="ARBA" id="ARBA00023180"/>
    </source>
</evidence>
<evidence type="ECO:0000259" key="7">
    <source>
        <dbReference type="Pfam" id="PF04592"/>
    </source>
</evidence>
<feature type="domain" description="Selenoprotein P N-terminal" evidence="7">
    <location>
        <begin position="1"/>
        <end position="161"/>
    </location>
</feature>
<keyword evidence="3" id="KW-0732">Signal</keyword>
<dbReference type="GO" id="GO:0001887">
    <property type="term" value="P:selenium compound metabolic process"/>
    <property type="evidence" value="ECO:0007669"/>
    <property type="project" value="TreeGrafter"/>
</dbReference>
<comment type="subcellular location">
    <subcellularLocation>
        <location evidence="1">Secreted</location>
    </subcellularLocation>
</comment>
<keyword evidence="2" id="KW-0964">Secreted</keyword>